<evidence type="ECO:0000313" key="3">
    <source>
        <dbReference type="Proteomes" id="UP000234254"/>
    </source>
</evidence>
<reference evidence="2" key="1">
    <citation type="submission" date="2016-12" db="EMBL/GenBank/DDBJ databases">
        <title>The genomes of Aspergillus section Nigri reveals drivers in fungal speciation.</title>
        <authorList>
            <consortium name="DOE Joint Genome Institute"/>
            <person name="Vesth T.C."/>
            <person name="Nybo J."/>
            <person name="Theobald S."/>
            <person name="Brandl J."/>
            <person name="Frisvad J.C."/>
            <person name="Nielsen K.F."/>
            <person name="Lyhne E.K."/>
            <person name="Kogle M.E."/>
            <person name="Kuo A."/>
            <person name="Riley R."/>
            <person name="Clum A."/>
            <person name="Nolan M."/>
            <person name="Lipzen A."/>
            <person name="Salamov A."/>
            <person name="Henrissat B."/>
            <person name="Wiebenga A."/>
            <person name="De vries R.P."/>
            <person name="Grigoriev I.V."/>
            <person name="Mortensen U.H."/>
            <person name="Andersen M.R."/>
            <person name="Baker S.E."/>
        </authorList>
    </citation>
    <scope>NUCLEOTIDE SEQUENCE</scope>
    <source>
        <strain evidence="2">IBT 28561</strain>
    </source>
</reference>
<name>A0A2I1D2W0_ASPC2</name>
<feature type="compositionally biased region" description="Basic residues" evidence="1">
    <location>
        <begin position="1"/>
        <end position="10"/>
    </location>
</feature>
<evidence type="ECO:0000256" key="1">
    <source>
        <dbReference type="SAM" id="MobiDB-lite"/>
    </source>
</evidence>
<dbReference type="EMBL" id="MSFM01000006">
    <property type="protein sequence ID" value="PKY04214.1"/>
    <property type="molecule type" value="Genomic_DNA"/>
</dbReference>
<feature type="compositionally biased region" description="Polar residues" evidence="1">
    <location>
        <begin position="11"/>
        <end position="21"/>
    </location>
</feature>
<dbReference type="RefSeq" id="XP_024692808.1">
    <property type="nucleotide sequence ID" value="XM_024832812.1"/>
</dbReference>
<accession>A0A2I1D2W0</accession>
<dbReference type="VEuPathDB" id="FungiDB:P168DRAFT_154262"/>
<sequence length="72" mass="8783">MMGRERRRLTHLNQWGANGSDLSGFPIEQPDREMINKYLELVKGRENSEKRREKKIEKKSEERKRREEKVNR</sequence>
<dbReference type="GeneID" id="36540335"/>
<feature type="region of interest" description="Disordered" evidence="1">
    <location>
        <begin position="1"/>
        <end position="72"/>
    </location>
</feature>
<feature type="compositionally biased region" description="Basic and acidic residues" evidence="1">
    <location>
        <begin position="29"/>
        <end position="72"/>
    </location>
</feature>
<comment type="caution">
    <text evidence="2">The sequence shown here is derived from an EMBL/GenBank/DDBJ whole genome shotgun (WGS) entry which is preliminary data.</text>
</comment>
<organism evidence="2 3">
    <name type="scientific">Aspergillus campestris (strain IBT 28561)</name>
    <dbReference type="NCBI Taxonomy" id="1392248"/>
    <lineage>
        <taxon>Eukaryota</taxon>
        <taxon>Fungi</taxon>
        <taxon>Dikarya</taxon>
        <taxon>Ascomycota</taxon>
        <taxon>Pezizomycotina</taxon>
        <taxon>Eurotiomycetes</taxon>
        <taxon>Eurotiomycetidae</taxon>
        <taxon>Eurotiales</taxon>
        <taxon>Aspergillaceae</taxon>
        <taxon>Aspergillus</taxon>
        <taxon>Aspergillus subgen. Circumdati</taxon>
    </lineage>
</organism>
<evidence type="ECO:0000313" key="2">
    <source>
        <dbReference type="EMBL" id="PKY04214.1"/>
    </source>
</evidence>
<dbReference type="AlphaFoldDB" id="A0A2I1D2W0"/>
<proteinExistence type="predicted"/>
<keyword evidence="3" id="KW-1185">Reference proteome</keyword>
<dbReference type="Proteomes" id="UP000234254">
    <property type="component" value="Unassembled WGS sequence"/>
</dbReference>
<gene>
    <name evidence="2" type="ORF">P168DRAFT_154262</name>
</gene>
<protein>
    <submittedName>
        <fullName evidence="2">Uncharacterized protein</fullName>
    </submittedName>
</protein>